<dbReference type="InterPro" id="IPR051637">
    <property type="entry name" value="Ank_repeat_dom-contain_49"/>
</dbReference>
<dbReference type="PANTHER" id="PTHR24180">
    <property type="entry name" value="CYCLIN-DEPENDENT KINASE INHIBITOR 2C-RELATED"/>
    <property type="match status" value="1"/>
</dbReference>
<dbReference type="SMART" id="SM00248">
    <property type="entry name" value="ANK"/>
    <property type="match status" value="4"/>
</dbReference>
<dbReference type="PANTHER" id="PTHR24180:SF45">
    <property type="entry name" value="POLY [ADP-RIBOSE] POLYMERASE TANKYRASE"/>
    <property type="match status" value="1"/>
</dbReference>
<name>A0ABP1RAQ7_9HEXA</name>
<keyword evidence="2 3" id="KW-0040">ANK repeat</keyword>
<dbReference type="PROSITE" id="PS50088">
    <property type="entry name" value="ANK_REPEAT"/>
    <property type="match status" value="1"/>
</dbReference>
<dbReference type="Gene3D" id="1.25.40.20">
    <property type="entry name" value="Ankyrin repeat-containing domain"/>
    <property type="match status" value="1"/>
</dbReference>
<dbReference type="Proteomes" id="UP001642540">
    <property type="component" value="Unassembled WGS sequence"/>
</dbReference>
<evidence type="ECO:0000256" key="3">
    <source>
        <dbReference type="PROSITE-ProRule" id="PRU00023"/>
    </source>
</evidence>
<comment type="caution">
    <text evidence="4">The sequence shown here is derived from an EMBL/GenBank/DDBJ whole genome shotgun (WGS) entry which is preliminary data.</text>
</comment>
<proteinExistence type="predicted"/>
<feature type="repeat" description="ANK" evidence="3">
    <location>
        <begin position="158"/>
        <end position="190"/>
    </location>
</feature>
<gene>
    <name evidence="4" type="ORF">ODALV1_LOCUS20620</name>
</gene>
<reference evidence="4 5" key="1">
    <citation type="submission" date="2024-08" db="EMBL/GenBank/DDBJ databases">
        <authorList>
            <person name="Cucini C."/>
            <person name="Frati F."/>
        </authorList>
    </citation>
    <scope>NUCLEOTIDE SEQUENCE [LARGE SCALE GENOMIC DNA]</scope>
</reference>
<protein>
    <recommendedName>
        <fullName evidence="6">Ankyrin repeat protein</fullName>
    </recommendedName>
</protein>
<evidence type="ECO:0008006" key="6">
    <source>
        <dbReference type="Google" id="ProtNLM"/>
    </source>
</evidence>
<dbReference type="SUPFAM" id="SSF48403">
    <property type="entry name" value="Ankyrin repeat"/>
    <property type="match status" value="1"/>
</dbReference>
<dbReference type="PROSITE" id="PS50297">
    <property type="entry name" value="ANK_REP_REGION"/>
    <property type="match status" value="1"/>
</dbReference>
<evidence type="ECO:0000256" key="1">
    <source>
        <dbReference type="ARBA" id="ARBA00022737"/>
    </source>
</evidence>
<organism evidence="4 5">
    <name type="scientific">Orchesella dallaii</name>
    <dbReference type="NCBI Taxonomy" id="48710"/>
    <lineage>
        <taxon>Eukaryota</taxon>
        <taxon>Metazoa</taxon>
        <taxon>Ecdysozoa</taxon>
        <taxon>Arthropoda</taxon>
        <taxon>Hexapoda</taxon>
        <taxon>Collembola</taxon>
        <taxon>Entomobryomorpha</taxon>
        <taxon>Entomobryoidea</taxon>
        <taxon>Orchesellidae</taxon>
        <taxon>Orchesellinae</taxon>
        <taxon>Orchesella</taxon>
    </lineage>
</organism>
<dbReference type="Pfam" id="PF12796">
    <property type="entry name" value="Ank_2"/>
    <property type="match status" value="1"/>
</dbReference>
<keyword evidence="5" id="KW-1185">Reference proteome</keyword>
<dbReference type="InterPro" id="IPR036770">
    <property type="entry name" value="Ankyrin_rpt-contain_sf"/>
</dbReference>
<keyword evidence="1" id="KW-0677">Repeat</keyword>
<sequence length="284" mass="32211">MIGHNAYVNDLVALCLEPFHNLFHSPSQSIVDIVKLLIDNGADPDFVDERGLTFLHRAAEFLTPELYDKLIMYFDSSGRKDAFKMLTPTNQSHLHISVENFQPLQTTLDIFKSNVIDFNGLDSDGESVVFVAIRSGRNAEFISTLFNYGSDWMISDKKENNPLHVAALYENISALKLFISLGCDVNAKNIMRRTPLHNSLLSEIQHDTFLLNEGEHIQSEYDIVELLTKESVDITAKDINDTVGFLPLVPKLLDSFRTNGFLGFYSLFDSFSTGLWWHDEIVEK</sequence>
<evidence type="ECO:0000313" key="5">
    <source>
        <dbReference type="Proteomes" id="UP001642540"/>
    </source>
</evidence>
<dbReference type="EMBL" id="CAXLJM020000068">
    <property type="protein sequence ID" value="CAL8124463.1"/>
    <property type="molecule type" value="Genomic_DNA"/>
</dbReference>
<evidence type="ECO:0000313" key="4">
    <source>
        <dbReference type="EMBL" id="CAL8124463.1"/>
    </source>
</evidence>
<dbReference type="InterPro" id="IPR002110">
    <property type="entry name" value="Ankyrin_rpt"/>
</dbReference>
<evidence type="ECO:0000256" key="2">
    <source>
        <dbReference type="ARBA" id="ARBA00023043"/>
    </source>
</evidence>
<accession>A0ABP1RAQ7</accession>